<comment type="caution">
    <text evidence="5">The sequence shown here is derived from an EMBL/GenBank/DDBJ whole genome shotgun (WGS) entry which is preliminary data.</text>
</comment>
<reference evidence="5 6" key="1">
    <citation type="submission" date="2022-04" db="EMBL/GenBank/DDBJ databases">
        <title>Rhizobium coralii sp. nov., isolated from coral Turbinaria peltata.</title>
        <authorList>
            <person name="Sun H."/>
        </authorList>
    </citation>
    <scope>NUCLEOTIDE SEQUENCE [LARGE SCALE GENOMIC DNA]</scope>
    <source>
        <strain evidence="5 6">NTR19</strain>
    </source>
</reference>
<evidence type="ECO:0000313" key="6">
    <source>
        <dbReference type="Proteomes" id="UP001202827"/>
    </source>
</evidence>
<proteinExistence type="predicted"/>
<keyword evidence="3" id="KW-0325">Glycoprotein</keyword>
<evidence type="ECO:0000313" key="5">
    <source>
        <dbReference type="EMBL" id="MCK8781637.1"/>
    </source>
</evidence>
<dbReference type="InterPro" id="IPR037120">
    <property type="entry name" value="Haem_peroxidase_sf_animal"/>
</dbReference>
<dbReference type="Gene3D" id="1.10.640.10">
    <property type="entry name" value="Haem peroxidase domain superfamily, animal type"/>
    <property type="match status" value="1"/>
</dbReference>
<dbReference type="Proteomes" id="UP001202827">
    <property type="component" value="Unassembled WGS sequence"/>
</dbReference>
<protein>
    <recommendedName>
        <fullName evidence="7">Peroxidase</fullName>
    </recommendedName>
</protein>
<keyword evidence="2" id="KW-0964">Secreted</keyword>
<gene>
    <name evidence="5" type="ORF">M0654_16780</name>
</gene>
<evidence type="ECO:0000256" key="4">
    <source>
        <dbReference type="SAM" id="MobiDB-lite"/>
    </source>
</evidence>
<evidence type="ECO:0008006" key="7">
    <source>
        <dbReference type="Google" id="ProtNLM"/>
    </source>
</evidence>
<keyword evidence="6" id="KW-1185">Reference proteome</keyword>
<dbReference type="Pfam" id="PF03098">
    <property type="entry name" value="An_peroxidase"/>
    <property type="match status" value="1"/>
</dbReference>
<dbReference type="PANTHER" id="PTHR11475">
    <property type="entry name" value="OXIDASE/PEROXIDASE"/>
    <property type="match status" value="1"/>
</dbReference>
<evidence type="ECO:0000256" key="3">
    <source>
        <dbReference type="ARBA" id="ARBA00023180"/>
    </source>
</evidence>
<sequence length="529" mass="57938">MQHGEIILDVVAPRSRFYQGGFGRLFPELEPWVPDIPQPATGGIGTAQALQNHFMNFVAQNMVDATGAGGRDISLPSGYVYFGQLVDHDITHDVTPLSESEVDPNRLHNFRTPRLDLDSLYGAGTKDQPFLYEAGTGKFRIDQIQGTNFRDLPRHRGTALIGDPRNDENIIVAQVHLAFLLAHNALVDEARKQGAKNPFETARKTLRWLYQWVVWNDYVRRICRDDVHKAALRLESGAGLIKVWQVGYDDVFDWKVNPFMPVEFSVAAYRFGHTLVRGGYQTNIGNGVGPNNGFPTFDVANPNTKGDLRGGNPLTSNRVIQWDWFLQMDSSFGPDFPQVARAFDPLLVEALRRMPEDPVNPSSPTAILNVLAARNLVRGVRMQLPAASAVARKLGIDHLPIQQQEDEALWFYILREAQSTEAVGSNGERLGLLGSILVAATFAGLLKGDPLSFLNMEPAWTPDRDPLLQALDQNLQINRDAGQAGNVSWGLPAIVRLSGLPVDGSSFPQPAGGAAAVPPPATPAPPAAG</sequence>
<feature type="compositionally biased region" description="Pro residues" evidence="4">
    <location>
        <begin position="517"/>
        <end position="529"/>
    </location>
</feature>
<accession>A0ABT0IUS6</accession>
<evidence type="ECO:0000256" key="2">
    <source>
        <dbReference type="ARBA" id="ARBA00022525"/>
    </source>
</evidence>
<dbReference type="PANTHER" id="PTHR11475:SF4">
    <property type="entry name" value="CHORION PEROXIDASE"/>
    <property type="match status" value="1"/>
</dbReference>
<organism evidence="5 6">
    <name type="scientific">Neorhizobium turbinariae</name>
    <dbReference type="NCBI Taxonomy" id="2937795"/>
    <lineage>
        <taxon>Bacteria</taxon>
        <taxon>Pseudomonadati</taxon>
        <taxon>Pseudomonadota</taxon>
        <taxon>Alphaproteobacteria</taxon>
        <taxon>Hyphomicrobiales</taxon>
        <taxon>Rhizobiaceae</taxon>
        <taxon>Rhizobium/Agrobacterium group</taxon>
        <taxon>Neorhizobium</taxon>
    </lineage>
</organism>
<dbReference type="RefSeq" id="WP_248684082.1">
    <property type="nucleotide sequence ID" value="NZ_JALPRY010000018.1"/>
</dbReference>
<dbReference type="SUPFAM" id="SSF48113">
    <property type="entry name" value="Heme-dependent peroxidases"/>
    <property type="match status" value="1"/>
</dbReference>
<dbReference type="EMBL" id="JALPRY010000018">
    <property type="protein sequence ID" value="MCK8781637.1"/>
    <property type="molecule type" value="Genomic_DNA"/>
</dbReference>
<feature type="region of interest" description="Disordered" evidence="4">
    <location>
        <begin position="508"/>
        <end position="529"/>
    </location>
</feature>
<comment type="subcellular location">
    <subcellularLocation>
        <location evidence="1">Secreted</location>
    </subcellularLocation>
</comment>
<dbReference type="InterPro" id="IPR019791">
    <property type="entry name" value="Haem_peroxidase_animal"/>
</dbReference>
<evidence type="ECO:0000256" key="1">
    <source>
        <dbReference type="ARBA" id="ARBA00004613"/>
    </source>
</evidence>
<name>A0ABT0IUS6_9HYPH</name>
<dbReference type="InterPro" id="IPR010255">
    <property type="entry name" value="Haem_peroxidase_sf"/>
</dbReference>